<evidence type="ECO:0000256" key="1">
    <source>
        <dbReference type="PIRSR" id="PIRSR001220-1"/>
    </source>
</evidence>
<dbReference type="PROSITE" id="PS51732">
    <property type="entry name" value="ASN_GLN_ASE_3"/>
    <property type="match status" value="1"/>
</dbReference>
<feature type="active site" evidence="3">
    <location>
        <position position="108"/>
    </location>
</feature>
<dbReference type="AlphaFoldDB" id="A0A1F7J6N0"/>
<dbReference type="Proteomes" id="UP000178558">
    <property type="component" value="Unassembled WGS sequence"/>
</dbReference>
<dbReference type="CDD" id="cd08963">
    <property type="entry name" value="L-asparaginase_I"/>
    <property type="match status" value="1"/>
</dbReference>
<dbReference type="InterPro" id="IPR041725">
    <property type="entry name" value="L-asparaginase_I"/>
</dbReference>
<dbReference type="InterPro" id="IPR036152">
    <property type="entry name" value="Asp/glu_Ase-like_sf"/>
</dbReference>
<evidence type="ECO:0000259" key="4">
    <source>
        <dbReference type="Pfam" id="PF00710"/>
    </source>
</evidence>
<evidence type="ECO:0008006" key="8">
    <source>
        <dbReference type="Google" id="ProtNLM"/>
    </source>
</evidence>
<gene>
    <name evidence="6" type="ORF">A3B50_04760</name>
</gene>
<dbReference type="InterPro" id="IPR027474">
    <property type="entry name" value="L-asparaginase_N"/>
</dbReference>
<evidence type="ECO:0000256" key="3">
    <source>
        <dbReference type="PROSITE-ProRule" id="PRU10100"/>
    </source>
</evidence>
<dbReference type="PIRSF" id="PIRSF001220">
    <property type="entry name" value="L-ASNase_gatD"/>
    <property type="match status" value="1"/>
</dbReference>
<organism evidence="6 7">
    <name type="scientific">Candidatus Roizmanbacteria bacterium RIFCSPLOWO2_01_FULL_40_42</name>
    <dbReference type="NCBI Taxonomy" id="1802066"/>
    <lineage>
        <taxon>Bacteria</taxon>
        <taxon>Candidatus Roizmaniibacteriota</taxon>
    </lineage>
</organism>
<feature type="binding site" evidence="2">
    <location>
        <position position="75"/>
    </location>
    <ligand>
        <name>substrate</name>
    </ligand>
</feature>
<dbReference type="PANTHER" id="PTHR11707:SF28">
    <property type="entry name" value="60 KDA LYSOPHOSPHOLIPASE"/>
    <property type="match status" value="1"/>
</dbReference>
<feature type="binding site" evidence="2">
    <location>
        <begin position="108"/>
        <end position="109"/>
    </location>
    <ligand>
        <name>substrate</name>
    </ligand>
</feature>
<evidence type="ECO:0000313" key="6">
    <source>
        <dbReference type="EMBL" id="OGK51275.1"/>
    </source>
</evidence>
<comment type="caution">
    <text evidence="6">The sequence shown here is derived from an EMBL/GenBank/DDBJ whole genome shotgun (WGS) entry which is preliminary data.</text>
</comment>
<dbReference type="PRINTS" id="PR00139">
    <property type="entry name" value="ASNGLNASE"/>
</dbReference>
<dbReference type="SUPFAM" id="SSF53774">
    <property type="entry name" value="Glutaminase/Asparaginase"/>
    <property type="match status" value="1"/>
</dbReference>
<dbReference type="Pfam" id="PF17763">
    <property type="entry name" value="Asparaginase_C"/>
    <property type="match status" value="1"/>
</dbReference>
<dbReference type="InterPro" id="IPR040919">
    <property type="entry name" value="Asparaginase_C"/>
</dbReference>
<dbReference type="PANTHER" id="PTHR11707">
    <property type="entry name" value="L-ASPARAGINASE"/>
    <property type="match status" value="1"/>
</dbReference>
<dbReference type="GO" id="GO:0004067">
    <property type="term" value="F:asparaginase activity"/>
    <property type="evidence" value="ECO:0007669"/>
    <property type="project" value="UniProtKB-UniRule"/>
</dbReference>
<dbReference type="Gene3D" id="3.40.50.40">
    <property type="match status" value="1"/>
</dbReference>
<protein>
    <recommendedName>
        <fullName evidence="8">L-asparaginase N-terminal domain-containing protein</fullName>
    </recommendedName>
</protein>
<evidence type="ECO:0000256" key="2">
    <source>
        <dbReference type="PIRSR" id="PIRSR001220-2"/>
    </source>
</evidence>
<dbReference type="PROSITE" id="PS00917">
    <property type="entry name" value="ASN_GLN_ASE_2"/>
    <property type="match status" value="1"/>
</dbReference>
<dbReference type="InterPro" id="IPR006034">
    <property type="entry name" value="Asparaginase/glutaminase-like"/>
</dbReference>
<sequence length="379" mass="41859">MYIFMVKFSIMTLSKKPHIHIVGHGGTIGMEDVVYPDGTKVRMPAKNAQDLLKRTSKDIQEMANFTFSEFEKEDSTNLNPYHWSKLAHEIDRIQKDEEIDAVVVTHGTDTMTYHAGAISLAMGKHLKIPVVFTGSQKPMGQEGSDATPNLEEAIMTTRGARELGLNRTLLVFDHRVFLGSRAVKISESRFDAFDSPAFPTLGEFVGSGIVWSPVAENIAYEDKKTIHQKLDNGLKAKFDFNVVSIELTPGLNPIFPKAILETGKCKGLILKSFGGGNVPDKNYKEAGQETNLIPMIKEATNKYKVPVLVTTQFIGGKTKMDQYGPGKAALDAGALATGDMTHVMSPVKLMWLVGQTEYQTLEEVRRGMLTNFVDEISTV</sequence>
<dbReference type="Gene3D" id="3.40.50.1170">
    <property type="entry name" value="L-asparaginase, N-terminal domain"/>
    <property type="match status" value="1"/>
</dbReference>
<dbReference type="EMBL" id="MGAQ01000002">
    <property type="protein sequence ID" value="OGK51275.1"/>
    <property type="molecule type" value="Genomic_DNA"/>
</dbReference>
<proteinExistence type="predicted"/>
<feature type="domain" description="L-asparaginase N-terminal" evidence="4">
    <location>
        <begin position="19"/>
        <end position="210"/>
    </location>
</feature>
<accession>A0A1F7J6N0</accession>
<dbReference type="InterPro" id="IPR027473">
    <property type="entry name" value="L-asparaginase_C"/>
</dbReference>
<evidence type="ECO:0000313" key="7">
    <source>
        <dbReference type="Proteomes" id="UP000178558"/>
    </source>
</evidence>
<dbReference type="SMART" id="SM00870">
    <property type="entry name" value="Asparaginase"/>
    <property type="match status" value="1"/>
</dbReference>
<dbReference type="InterPro" id="IPR027475">
    <property type="entry name" value="Asparaginase/glutaminase_AS2"/>
</dbReference>
<dbReference type="Pfam" id="PF00710">
    <property type="entry name" value="Asparaginase"/>
    <property type="match status" value="1"/>
</dbReference>
<dbReference type="InterPro" id="IPR037152">
    <property type="entry name" value="L-asparaginase_N_sf"/>
</dbReference>
<feature type="domain" description="Asparaginase/glutaminase C-terminal" evidence="5">
    <location>
        <begin position="241"/>
        <end position="366"/>
    </location>
</feature>
<evidence type="ECO:0000259" key="5">
    <source>
        <dbReference type="Pfam" id="PF17763"/>
    </source>
</evidence>
<dbReference type="SFLD" id="SFLDS00057">
    <property type="entry name" value="Glutaminase/Asparaginase"/>
    <property type="match status" value="1"/>
</dbReference>
<reference evidence="6 7" key="1">
    <citation type="journal article" date="2016" name="Nat. Commun.">
        <title>Thousands of microbial genomes shed light on interconnected biogeochemical processes in an aquifer system.</title>
        <authorList>
            <person name="Anantharaman K."/>
            <person name="Brown C.T."/>
            <person name="Hug L.A."/>
            <person name="Sharon I."/>
            <person name="Castelle C.J."/>
            <person name="Probst A.J."/>
            <person name="Thomas B.C."/>
            <person name="Singh A."/>
            <person name="Wilkins M.J."/>
            <person name="Karaoz U."/>
            <person name="Brodie E.L."/>
            <person name="Williams K.H."/>
            <person name="Hubbard S.S."/>
            <person name="Banfield J.F."/>
        </authorList>
    </citation>
    <scope>NUCLEOTIDE SEQUENCE [LARGE SCALE GENOMIC DNA]</scope>
</reference>
<name>A0A1F7J6N0_9BACT</name>
<feature type="active site" description="O-isoaspartyl threonine intermediate" evidence="1">
    <location>
        <position position="27"/>
    </location>
</feature>
<dbReference type="PIRSF" id="PIRSF500176">
    <property type="entry name" value="L_ASNase"/>
    <property type="match status" value="1"/>
</dbReference>